<feature type="binding site" evidence="8">
    <location>
        <position position="196"/>
    </location>
    <ligand>
        <name>Zn(2+)</name>
        <dbReference type="ChEBI" id="CHEBI:29105"/>
    </ligand>
</feature>
<dbReference type="Pfam" id="PF01979">
    <property type="entry name" value="Amidohydro_1"/>
    <property type="match status" value="1"/>
</dbReference>
<feature type="binding site" evidence="7">
    <location>
        <begin position="309"/>
        <end position="311"/>
    </location>
    <ligand>
        <name>substrate</name>
    </ligand>
</feature>
<dbReference type="InterPro" id="IPR003764">
    <property type="entry name" value="GlcNAc_6-P_deAcase"/>
</dbReference>
<evidence type="ECO:0000256" key="1">
    <source>
        <dbReference type="ARBA" id="ARBA00010716"/>
    </source>
</evidence>
<feature type="binding site" evidence="7">
    <location>
        <position position="252"/>
    </location>
    <ligand>
        <name>substrate</name>
    </ligand>
</feature>
<comment type="cofactor">
    <cofactor evidence="8">
        <name>a divalent metal cation</name>
        <dbReference type="ChEBI" id="CHEBI:60240"/>
    </cofactor>
    <text evidence="8">Binds 1 divalent metal cation per subunit.</text>
</comment>
<dbReference type="OrthoDB" id="9776488at2"/>
<evidence type="ECO:0000256" key="2">
    <source>
        <dbReference type="ARBA" id="ARBA00022723"/>
    </source>
</evidence>
<name>A0A1E5XNG2_9HYPH</name>
<reference evidence="10 11" key="1">
    <citation type="journal article" date="2015" name="Genome Announc.">
        <title>Genome Assemblies of Three Soil-Associated Devosia species: D. insulae, D. limi, and D. soli.</title>
        <authorList>
            <person name="Hassan Y.I."/>
            <person name="Lepp D."/>
            <person name="Zhou T."/>
        </authorList>
    </citation>
    <scope>NUCLEOTIDE SEQUENCE [LARGE SCALE GENOMIC DNA]</scope>
    <source>
        <strain evidence="10 11">DS-56</strain>
    </source>
</reference>
<dbReference type="InterPro" id="IPR006680">
    <property type="entry name" value="Amidohydro-rel"/>
</dbReference>
<keyword evidence="2 8" id="KW-0479">Metal-binding</keyword>
<evidence type="ECO:0000256" key="4">
    <source>
        <dbReference type="ARBA" id="ARBA00023277"/>
    </source>
</evidence>
<gene>
    <name evidence="10" type="ORF">VW23_022940</name>
</gene>
<evidence type="ECO:0000313" key="11">
    <source>
        <dbReference type="Proteomes" id="UP000095463"/>
    </source>
</evidence>
<evidence type="ECO:0000259" key="9">
    <source>
        <dbReference type="Pfam" id="PF01979"/>
    </source>
</evidence>
<evidence type="ECO:0000313" key="10">
    <source>
        <dbReference type="EMBL" id="OEO30111.1"/>
    </source>
</evidence>
<dbReference type="GO" id="GO:0008448">
    <property type="term" value="F:N-acetylglucosamine-6-phosphate deacetylase activity"/>
    <property type="evidence" value="ECO:0007669"/>
    <property type="project" value="InterPro"/>
</dbReference>
<dbReference type="PANTHER" id="PTHR11113">
    <property type="entry name" value="N-ACETYLGLUCOSAMINE-6-PHOSPHATE DEACETYLASE"/>
    <property type="match status" value="1"/>
</dbReference>
<comment type="caution">
    <text evidence="10">The sequence shown here is derived from an EMBL/GenBank/DDBJ whole genome shotgun (WGS) entry which is preliminary data.</text>
</comment>
<keyword evidence="3 5" id="KW-0378">Hydrolase</keyword>
<feature type="domain" description="Amidohydrolase-related" evidence="9">
    <location>
        <begin position="52"/>
        <end position="381"/>
    </location>
</feature>
<dbReference type="SUPFAM" id="SSF51338">
    <property type="entry name" value="Composite domain of metallo-dependent hydrolases"/>
    <property type="match status" value="1"/>
</dbReference>
<dbReference type="Proteomes" id="UP000095463">
    <property type="component" value="Unassembled WGS sequence"/>
</dbReference>
<proteinExistence type="inferred from homology"/>
<keyword evidence="11" id="KW-1185">Reference proteome</keyword>
<feature type="active site" description="Proton donor/acceptor" evidence="6">
    <location>
        <position position="276"/>
    </location>
</feature>
<dbReference type="CDD" id="cd00854">
    <property type="entry name" value="NagA"/>
    <property type="match status" value="1"/>
</dbReference>
<evidence type="ECO:0000256" key="3">
    <source>
        <dbReference type="ARBA" id="ARBA00022801"/>
    </source>
</evidence>
<keyword evidence="4 5" id="KW-0119">Carbohydrate metabolism</keyword>
<dbReference type="EMBL" id="LAJE02000232">
    <property type="protein sequence ID" value="OEO30111.1"/>
    <property type="molecule type" value="Genomic_DNA"/>
</dbReference>
<dbReference type="InterPro" id="IPR032466">
    <property type="entry name" value="Metal_Hydrolase"/>
</dbReference>
<evidence type="ECO:0000256" key="5">
    <source>
        <dbReference type="PIRNR" id="PIRNR038994"/>
    </source>
</evidence>
<dbReference type="SUPFAM" id="SSF51556">
    <property type="entry name" value="Metallo-dependent hydrolases"/>
    <property type="match status" value="1"/>
</dbReference>
<feature type="binding site" evidence="7">
    <location>
        <position position="141"/>
    </location>
    <ligand>
        <name>substrate</name>
    </ligand>
</feature>
<organism evidence="10 11">
    <name type="scientific">Devosia insulae DS-56</name>
    <dbReference type="NCBI Taxonomy" id="1116389"/>
    <lineage>
        <taxon>Bacteria</taxon>
        <taxon>Pseudomonadati</taxon>
        <taxon>Pseudomonadota</taxon>
        <taxon>Alphaproteobacteria</taxon>
        <taxon>Hyphomicrobiales</taxon>
        <taxon>Devosiaceae</taxon>
        <taxon>Devosia</taxon>
    </lineage>
</organism>
<evidence type="ECO:0000256" key="6">
    <source>
        <dbReference type="PIRSR" id="PIRSR038994-1"/>
    </source>
</evidence>
<dbReference type="PANTHER" id="PTHR11113:SF14">
    <property type="entry name" value="N-ACETYLGLUCOSAMINE-6-PHOSPHATE DEACETYLASE"/>
    <property type="match status" value="1"/>
</dbReference>
<dbReference type="AlphaFoldDB" id="A0A1E5XNG2"/>
<dbReference type="PIRSF" id="PIRSF038994">
    <property type="entry name" value="NagA"/>
    <property type="match status" value="1"/>
</dbReference>
<dbReference type="GO" id="GO:0046872">
    <property type="term" value="F:metal ion binding"/>
    <property type="evidence" value="ECO:0007669"/>
    <property type="project" value="UniProtKB-KW"/>
</dbReference>
<evidence type="ECO:0000256" key="7">
    <source>
        <dbReference type="PIRSR" id="PIRSR038994-2"/>
    </source>
</evidence>
<dbReference type="GO" id="GO:0006046">
    <property type="term" value="P:N-acetylglucosamine catabolic process"/>
    <property type="evidence" value="ECO:0007669"/>
    <property type="project" value="TreeGrafter"/>
</dbReference>
<feature type="binding site" evidence="7">
    <location>
        <position position="228"/>
    </location>
    <ligand>
        <name>substrate</name>
    </ligand>
</feature>
<sequence length="385" mass="40083">MTTKQAFTGARIFDGTEWHDHMALVVTDGKVEGLIAADSPTDAIRVPADGAMIVPGFLDLQVNGAGGALLNDTPTLDAIRTICATLTQFGCTACLPTLITDTVPKNEAVIAAGTAAIEQHVPGFLGLHLEGPHLSIARKGAHDPALIRPMDEADLQRLLAAKRALPTLLITVAAETVGQEQISRLAAAGIIVSIGHSDATYVQVAAAAAAGASMATHLFNAQSQIGNREPGLVGAVLDLPGLDAGLIADGIHVHPTSIGIALRAKRGPGQVFLVSDAMSITGTDWTEFELTGRTVYRKDGALRLADGTLAGADLAMIDAIRYVHQTIGVPLDETLRMASLYPARAIHAEADRGHLSKGARGDFAVLSDDLKVRSTWIGGTKVFGA</sequence>
<feature type="binding site" evidence="8">
    <location>
        <position position="130"/>
    </location>
    <ligand>
        <name>Zn(2+)</name>
        <dbReference type="ChEBI" id="CHEBI:29105"/>
    </ligand>
</feature>
<feature type="binding site" evidence="7">
    <location>
        <begin position="220"/>
        <end position="221"/>
    </location>
    <ligand>
        <name>substrate</name>
    </ligand>
</feature>
<dbReference type="NCBIfam" id="TIGR00221">
    <property type="entry name" value="nagA"/>
    <property type="match status" value="1"/>
</dbReference>
<feature type="binding site" evidence="8">
    <location>
        <position position="217"/>
    </location>
    <ligand>
        <name>Zn(2+)</name>
        <dbReference type="ChEBI" id="CHEBI:29105"/>
    </ligand>
</feature>
<comment type="similarity">
    <text evidence="1 5">Belongs to the metallo-dependent hydrolases superfamily. NagA family.</text>
</comment>
<dbReference type="RefSeq" id="WP_069910669.1">
    <property type="nucleotide sequence ID" value="NZ_LAJE02000232.1"/>
</dbReference>
<dbReference type="Gene3D" id="2.30.40.10">
    <property type="entry name" value="Urease, subunit C, domain 1"/>
    <property type="match status" value="1"/>
</dbReference>
<protein>
    <submittedName>
        <fullName evidence="10">N-acetylglucosamine-6-phosphate deacetylase</fullName>
    </submittedName>
</protein>
<dbReference type="Gene3D" id="3.20.20.140">
    <property type="entry name" value="Metal-dependent hydrolases"/>
    <property type="match status" value="1"/>
</dbReference>
<evidence type="ECO:0000256" key="8">
    <source>
        <dbReference type="PIRSR" id="PIRSR038994-3"/>
    </source>
</evidence>
<accession>A0A1E5XNG2</accession>
<dbReference type="InterPro" id="IPR011059">
    <property type="entry name" value="Metal-dep_hydrolase_composite"/>
</dbReference>